<accession>A0A164F050</accession>
<dbReference type="SUPFAM" id="SSF52129">
    <property type="entry name" value="Caspase-like"/>
    <property type="match status" value="1"/>
</dbReference>
<sequence length="321" mass="37504">MSSNLVKDPHASSSRTERNETPITLEDETPLTNPQKETSSVVDAEREPFYKESKLFRVNIGSKNAPQYLYLSHDLVKKDKSDAQENKRQIYDGFFNCDVPVAILKIEPILSGTTRKELERERRLLTELEVHENFIRYIAHEWDKDFEFIATERCLCSVADLLYQDLMKEVQMKKEILEEKRDSFEKLLTGAAASQGLEAPESRNVEKVLSTKLDVFILGCFYHYDKPPFNPENKDEEEVTKLIKLMLKFKEDERPTLQKVLDSSYYNPAEDYKLYEDYKSPGLCVIYNQQVFRFEKKNREGSDKDRDALSDTFKKLGFNTK</sequence>
<dbReference type="OrthoDB" id="6347573at2759"/>
<dbReference type="InterPro" id="IPR011009">
    <property type="entry name" value="Kinase-like_dom_sf"/>
</dbReference>
<comment type="caution">
    <text evidence="3">The sequence shown here is derived from an EMBL/GenBank/DDBJ whole genome shotgun (WGS) entry which is preliminary data.</text>
</comment>
<dbReference type="GO" id="GO:0006508">
    <property type="term" value="P:proteolysis"/>
    <property type="evidence" value="ECO:0007669"/>
    <property type="project" value="InterPro"/>
</dbReference>
<feature type="region of interest" description="Disordered" evidence="1">
    <location>
        <begin position="1"/>
        <end position="44"/>
    </location>
</feature>
<name>A0A164F050_9CRUS</name>
<dbReference type="SUPFAM" id="SSF56112">
    <property type="entry name" value="Protein kinase-like (PK-like)"/>
    <property type="match status" value="1"/>
</dbReference>
<dbReference type="EMBL" id="LRGB01021956">
    <property type="protein sequence ID" value="KZR97296.1"/>
    <property type="molecule type" value="Genomic_DNA"/>
</dbReference>
<feature type="compositionally biased region" description="Polar residues" evidence="1">
    <location>
        <begin position="30"/>
        <end position="41"/>
    </location>
</feature>
<evidence type="ECO:0000313" key="3">
    <source>
        <dbReference type="EMBL" id="KZR97296.1"/>
    </source>
</evidence>
<feature type="compositionally biased region" description="Basic and acidic residues" evidence="1">
    <location>
        <begin position="7"/>
        <end position="20"/>
    </location>
</feature>
<dbReference type="AlphaFoldDB" id="A0A164F050"/>
<feature type="non-terminal residue" evidence="3">
    <location>
        <position position="321"/>
    </location>
</feature>
<protein>
    <recommendedName>
        <fullName evidence="2">Caspase family p20 domain-containing protein</fullName>
    </recommendedName>
</protein>
<evidence type="ECO:0000313" key="4">
    <source>
        <dbReference type="Proteomes" id="UP000076858"/>
    </source>
</evidence>
<evidence type="ECO:0000256" key="1">
    <source>
        <dbReference type="SAM" id="MobiDB-lite"/>
    </source>
</evidence>
<dbReference type="PROSITE" id="PS50208">
    <property type="entry name" value="CASPASE_P20"/>
    <property type="match status" value="1"/>
</dbReference>
<dbReference type="Gene3D" id="1.10.510.10">
    <property type="entry name" value="Transferase(Phosphotransferase) domain 1"/>
    <property type="match status" value="1"/>
</dbReference>
<proteinExistence type="predicted"/>
<organism evidence="3 4">
    <name type="scientific">Daphnia magna</name>
    <dbReference type="NCBI Taxonomy" id="35525"/>
    <lineage>
        <taxon>Eukaryota</taxon>
        <taxon>Metazoa</taxon>
        <taxon>Ecdysozoa</taxon>
        <taxon>Arthropoda</taxon>
        <taxon>Crustacea</taxon>
        <taxon>Branchiopoda</taxon>
        <taxon>Diplostraca</taxon>
        <taxon>Cladocera</taxon>
        <taxon>Anomopoda</taxon>
        <taxon>Daphniidae</taxon>
        <taxon>Daphnia</taxon>
    </lineage>
</organism>
<gene>
    <name evidence="3" type="ORF">APZ42_007914</name>
</gene>
<evidence type="ECO:0000259" key="2">
    <source>
        <dbReference type="PROSITE" id="PS50208"/>
    </source>
</evidence>
<dbReference type="Proteomes" id="UP000076858">
    <property type="component" value="Unassembled WGS sequence"/>
</dbReference>
<dbReference type="GO" id="GO:0004521">
    <property type="term" value="F:RNA endonuclease activity"/>
    <property type="evidence" value="ECO:0007669"/>
    <property type="project" value="InterPro"/>
</dbReference>
<dbReference type="PANTHER" id="PTHR13954">
    <property type="entry name" value="IRE1-RELATED"/>
    <property type="match status" value="1"/>
</dbReference>
<dbReference type="GO" id="GO:0004197">
    <property type="term" value="F:cysteine-type endopeptidase activity"/>
    <property type="evidence" value="ECO:0007669"/>
    <property type="project" value="InterPro"/>
</dbReference>
<dbReference type="InterPro" id="IPR001309">
    <property type="entry name" value="Pept_C14_p20"/>
</dbReference>
<reference evidence="3 4" key="1">
    <citation type="submission" date="2016-03" db="EMBL/GenBank/DDBJ databases">
        <title>EvidentialGene: Evidence-directed Construction of Genes on Genomes.</title>
        <authorList>
            <person name="Gilbert D.G."/>
            <person name="Choi J.-H."/>
            <person name="Mockaitis K."/>
            <person name="Colbourne J."/>
            <person name="Pfrender M."/>
        </authorList>
    </citation>
    <scope>NUCLEOTIDE SEQUENCE [LARGE SCALE GENOMIC DNA]</scope>
    <source>
        <strain evidence="3 4">Xinb3</strain>
        <tissue evidence="3">Complete organism</tissue>
    </source>
</reference>
<dbReference type="InterPro" id="IPR045133">
    <property type="entry name" value="IRE1/2-like"/>
</dbReference>
<keyword evidence="4" id="KW-1185">Reference proteome</keyword>
<dbReference type="GO" id="GO:0030968">
    <property type="term" value="P:endoplasmic reticulum unfolded protein response"/>
    <property type="evidence" value="ECO:0007669"/>
    <property type="project" value="InterPro"/>
</dbReference>
<dbReference type="PANTHER" id="PTHR13954:SF6">
    <property type="entry name" value="NON-SPECIFIC SERINE_THREONINE PROTEIN KINASE"/>
    <property type="match status" value="1"/>
</dbReference>
<dbReference type="GO" id="GO:0004674">
    <property type="term" value="F:protein serine/threonine kinase activity"/>
    <property type="evidence" value="ECO:0007669"/>
    <property type="project" value="InterPro"/>
</dbReference>
<dbReference type="InterPro" id="IPR029030">
    <property type="entry name" value="Caspase-like_dom_sf"/>
</dbReference>
<dbReference type="Gene3D" id="3.30.200.20">
    <property type="entry name" value="Phosphorylase Kinase, domain 1"/>
    <property type="match status" value="1"/>
</dbReference>
<feature type="domain" description="Caspase family p20" evidence="2">
    <location>
        <begin position="280"/>
        <end position="321"/>
    </location>
</feature>
<dbReference type="Gene3D" id="3.40.50.1460">
    <property type="match status" value="1"/>
</dbReference>